<evidence type="ECO:0000313" key="3">
    <source>
        <dbReference type="WBParaSite" id="EVEC_0001358301-mRNA-1"/>
    </source>
</evidence>
<organism evidence="3">
    <name type="scientific">Enterobius vermicularis</name>
    <name type="common">Human pinworm</name>
    <dbReference type="NCBI Taxonomy" id="51028"/>
    <lineage>
        <taxon>Eukaryota</taxon>
        <taxon>Metazoa</taxon>
        <taxon>Ecdysozoa</taxon>
        <taxon>Nematoda</taxon>
        <taxon>Chromadorea</taxon>
        <taxon>Rhabditida</taxon>
        <taxon>Spirurina</taxon>
        <taxon>Oxyuridomorpha</taxon>
        <taxon>Oxyuroidea</taxon>
        <taxon>Oxyuridae</taxon>
        <taxon>Enterobius</taxon>
    </lineage>
</organism>
<protein>
    <submittedName>
        <fullName evidence="3">Secreted protein</fullName>
    </submittedName>
</protein>
<name>A0A0N4VRB8_ENTVE</name>
<reference evidence="3" key="1">
    <citation type="submission" date="2017-02" db="UniProtKB">
        <authorList>
            <consortium name="WormBaseParasite"/>
        </authorList>
    </citation>
    <scope>IDENTIFICATION</scope>
</reference>
<sequence length="84" mass="8649">MDRPTLLSLASVSAVNVSDDNWMWNFAVCDTPADAVVVVVVGVARDAVVDDAVVKLCVVGQHRSGDDAGNTGDDEAFIVTGTGA</sequence>
<evidence type="ECO:0000313" key="2">
    <source>
        <dbReference type="Proteomes" id="UP000274131"/>
    </source>
</evidence>
<proteinExistence type="predicted"/>
<gene>
    <name evidence="1" type="ORF">EVEC_LOCUS12714</name>
</gene>
<keyword evidence="2" id="KW-1185">Reference proteome</keyword>
<accession>A0A0N4VRB8</accession>
<dbReference type="AlphaFoldDB" id="A0A0N4VRB8"/>
<dbReference type="WBParaSite" id="EVEC_0001358301-mRNA-1">
    <property type="protein sequence ID" value="EVEC_0001358301-mRNA-1"/>
    <property type="gene ID" value="EVEC_0001358301"/>
</dbReference>
<reference evidence="1 2" key="2">
    <citation type="submission" date="2018-10" db="EMBL/GenBank/DDBJ databases">
        <authorList>
            <consortium name="Pathogen Informatics"/>
        </authorList>
    </citation>
    <scope>NUCLEOTIDE SEQUENCE [LARGE SCALE GENOMIC DNA]</scope>
</reference>
<dbReference type="Proteomes" id="UP000274131">
    <property type="component" value="Unassembled WGS sequence"/>
</dbReference>
<dbReference type="EMBL" id="UXUI01016212">
    <property type="protein sequence ID" value="VDD97963.1"/>
    <property type="molecule type" value="Genomic_DNA"/>
</dbReference>
<evidence type="ECO:0000313" key="1">
    <source>
        <dbReference type="EMBL" id="VDD97963.1"/>
    </source>
</evidence>